<organism evidence="1 2">
    <name type="scientific">Paramagnetospirillum caucaseum</name>
    <dbReference type="NCBI Taxonomy" id="1244869"/>
    <lineage>
        <taxon>Bacteria</taxon>
        <taxon>Pseudomonadati</taxon>
        <taxon>Pseudomonadota</taxon>
        <taxon>Alphaproteobacteria</taxon>
        <taxon>Rhodospirillales</taxon>
        <taxon>Magnetospirillaceae</taxon>
        <taxon>Paramagnetospirillum</taxon>
    </lineage>
</organism>
<proteinExistence type="predicted"/>
<name>M3AH87_9PROT</name>
<dbReference type="AlphaFoldDB" id="M3AH87"/>
<evidence type="ECO:0000313" key="2">
    <source>
        <dbReference type="Proteomes" id="UP000011744"/>
    </source>
</evidence>
<dbReference type="EMBL" id="AONQ01000001">
    <property type="protein sequence ID" value="EME71924.1"/>
    <property type="molecule type" value="Genomic_DNA"/>
</dbReference>
<dbReference type="PATRIC" id="fig|1244869.3.peg.7"/>
<reference evidence="1 2" key="1">
    <citation type="journal article" date="2014" name="Genome Announc.">
        <title>Draft Genome Sequence of Magnetospirillum sp. Strain SO-1, a Freshwater Magnetotactic Bacterium Isolated from the Ol'khovka River, Russia.</title>
        <authorList>
            <person name="Grouzdev D.S."/>
            <person name="Dziuba M.V."/>
            <person name="Sukhacheva M.S."/>
            <person name="Mardanov A.V."/>
            <person name="Beletskiy A.V."/>
            <person name="Kuznetsov B.B."/>
            <person name="Skryabin K.G."/>
        </authorList>
    </citation>
    <scope>NUCLEOTIDE SEQUENCE [LARGE SCALE GENOMIC DNA]</scope>
    <source>
        <strain evidence="1 2">SO-1</strain>
    </source>
</reference>
<accession>M3AH87</accession>
<evidence type="ECO:0000313" key="1">
    <source>
        <dbReference type="EMBL" id="EME71924.1"/>
    </source>
</evidence>
<keyword evidence="2" id="KW-1185">Reference proteome</keyword>
<gene>
    <name evidence="1" type="ORF">H261_00055</name>
</gene>
<sequence>MLKNPEYVIERTRYTKDDQGTYGRKVVALPPKPWWWQAVDGTMMVQVKYGSSTIVELEAGKPTIIAGKSTKDVEVALTQVAEAVKAGKLDAQIETAKARAKDKRKPRNKAN</sequence>
<dbReference type="STRING" id="1244869.H261_00055"/>
<protein>
    <submittedName>
        <fullName evidence="1">Uncharacterized protein</fullName>
    </submittedName>
</protein>
<dbReference type="Proteomes" id="UP000011744">
    <property type="component" value="Unassembled WGS sequence"/>
</dbReference>
<comment type="caution">
    <text evidence="1">The sequence shown here is derived from an EMBL/GenBank/DDBJ whole genome shotgun (WGS) entry which is preliminary data.</text>
</comment>